<dbReference type="InterPro" id="IPR047057">
    <property type="entry name" value="MerR_fam"/>
</dbReference>
<sequence>MESYFRIGEIASIFNIPLQTLRYYDKIGLFSPVHTNQETGYRYYALHQLPLLHQIKTFKSMEIPFAEIKELTSTDWNVDKMDQVYVVQLERLEQQMRELQTLKIELEAKRHHFLALQAQPKNEISIQQCEARELFCKPIDVSTYKEQETEYYRSFLPFSNQTDYLNVEPGFIVTQPAFFNERTKASYLLLVNPTVVPEGFQPHHMNEGTYLTLLIEDSYAKSPTYYSLLRQHILKHGIEAVSDIYEFCYTVLPNNNNDVSVWELRVQINPLTLQSL</sequence>
<dbReference type="RefSeq" id="WP_019419946.1">
    <property type="nucleotide sequence ID" value="NZ_JAJNBZ010000058.1"/>
</dbReference>
<dbReference type="InterPro" id="IPR009061">
    <property type="entry name" value="DNA-bd_dom_put_sf"/>
</dbReference>
<dbReference type="InterPro" id="IPR000551">
    <property type="entry name" value="MerR-type_HTH_dom"/>
</dbReference>
<organism evidence="6 7">
    <name type="scientific">Paenibacillus profundus</name>
    <dbReference type="NCBI Taxonomy" id="1173085"/>
    <lineage>
        <taxon>Bacteria</taxon>
        <taxon>Bacillati</taxon>
        <taxon>Bacillota</taxon>
        <taxon>Bacilli</taxon>
        <taxon>Bacillales</taxon>
        <taxon>Paenibacillaceae</taxon>
        <taxon>Paenibacillus</taxon>
    </lineage>
</organism>
<evidence type="ECO:0000259" key="5">
    <source>
        <dbReference type="PROSITE" id="PS50937"/>
    </source>
</evidence>
<evidence type="ECO:0000256" key="3">
    <source>
        <dbReference type="ARBA" id="ARBA00023125"/>
    </source>
</evidence>
<dbReference type="Proteomes" id="UP001199916">
    <property type="component" value="Unassembled WGS sequence"/>
</dbReference>
<evidence type="ECO:0000313" key="7">
    <source>
        <dbReference type="Proteomes" id="UP001199916"/>
    </source>
</evidence>
<dbReference type="SUPFAM" id="SSF46955">
    <property type="entry name" value="Putative DNA-binding domain"/>
    <property type="match status" value="1"/>
</dbReference>
<dbReference type="EMBL" id="JAJNBZ010000058">
    <property type="protein sequence ID" value="MCE5173551.1"/>
    <property type="molecule type" value="Genomic_DNA"/>
</dbReference>
<evidence type="ECO:0000313" key="6">
    <source>
        <dbReference type="EMBL" id="MCE5173551.1"/>
    </source>
</evidence>
<dbReference type="Gene3D" id="3.20.80.10">
    <property type="entry name" value="Regulatory factor, effector binding domain"/>
    <property type="match status" value="1"/>
</dbReference>
<dbReference type="Gene3D" id="1.10.1660.10">
    <property type="match status" value="1"/>
</dbReference>
<keyword evidence="3" id="KW-0238">DNA-binding</keyword>
<proteinExistence type="predicted"/>
<evidence type="ECO:0000256" key="2">
    <source>
        <dbReference type="ARBA" id="ARBA00023015"/>
    </source>
</evidence>
<evidence type="ECO:0000256" key="1">
    <source>
        <dbReference type="ARBA" id="ARBA00022491"/>
    </source>
</evidence>
<dbReference type="Pfam" id="PF13411">
    <property type="entry name" value="MerR_1"/>
    <property type="match status" value="1"/>
</dbReference>
<evidence type="ECO:0000256" key="4">
    <source>
        <dbReference type="ARBA" id="ARBA00023163"/>
    </source>
</evidence>
<dbReference type="PANTHER" id="PTHR30204">
    <property type="entry name" value="REDOX-CYCLING DRUG-SENSING TRANSCRIPTIONAL ACTIVATOR SOXR"/>
    <property type="match status" value="1"/>
</dbReference>
<keyword evidence="1" id="KW-0678">Repressor</keyword>
<accession>A0ABS8YP07</accession>
<reference evidence="6 7" key="1">
    <citation type="submission" date="2021-11" db="EMBL/GenBank/DDBJ databases">
        <title>Draft genome sequence of Paenibacillus profundus YoMME, a new Gram-positive bacteria with exoelectrogenic properties.</title>
        <authorList>
            <person name="Hubenova Y."/>
            <person name="Hubenova E."/>
            <person name="Manasiev Y."/>
            <person name="Peykov S."/>
            <person name="Mitov M."/>
        </authorList>
    </citation>
    <scope>NUCLEOTIDE SEQUENCE [LARGE SCALE GENOMIC DNA]</scope>
    <source>
        <strain evidence="6 7">YoMME</strain>
    </source>
</reference>
<dbReference type="PROSITE" id="PS50937">
    <property type="entry name" value="HTH_MERR_2"/>
    <property type="match status" value="1"/>
</dbReference>
<feature type="domain" description="HTH merR-type" evidence="5">
    <location>
        <begin position="4"/>
        <end position="74"/>
    </location>
</feature>
<keyword evidence="2" id="KW-0805">Transcription regulation</keyword>
<name>A0ABS8YP07_9BACL</name>
<dbReference type="PANTHER" id="PTHR30204:SF69">
    <property type="entry name" value="MERR-FAMILY TRANSCRIPTIONAL REGULATOR"/>
    <property type="match status" value="1"/>
</dbReference>
<gene>
    <name evidence="6" type="ORF">LQV63_30440</name>
</gene>
<dbReference type="InterPro" id="IPR011256">
    <property type="entry name" value="Reg_factor_effector_dom_sf"/>
</dbReference>
<dbReference type="SMART" id="SM00422">
    <property type="entry name" value="HTH_MERR"/>
    <property type="match status" value="1"/>
</dbReference>
<comment type="caution">
    <text evidence="6">The sequence shown here is derived from an EMBL/GenBank/DDBJ whole genome shotgun (WGS) entry which is preliminary data.</text>
</comment>
<keyword evidence="4" id="KW-0804">Transcription</keyword>
<keyword evidence="7" id="KW-1185">Reference proteome</keyword>
<protein>
    <submittedName>
        <fullName evidence="6">MerR family transcriptional regulator</fullName>
    </submittedName>
</protein>